<feature type="compositionally biased region" description="Basic and acidic residues" evidence="10">
    <location>
        <begin position="1907"/>
        <end position="1927"/>
    </location>
</feature>
<feature type="compositionally biased region" description="Acidic residues" evidence="10">
    <location>
        <begin position="1366"/>
        <end position="1384"/>
    </location>
</feature>
<feature type="region of interest" description="Disordered" evidence="10">
    <location>
        <begin position="2157"/>
        <end position="2209"/>
    </location>
</feature>
<feature type="region of interest" description="Disordered" evidence="10">
    <location>
        <begin position="937"/>
        <end position="956"/>
    </location>
</feature>
<feature type="compositionally biased region" description="Acidic residues" evidence="10">
    <location>
        <begin position="1636"/>
        <end position="1648"/>
    </location>
</feature>
<dbReference type="InterPro" id="IPR001781">
    <property type="entry name" value="Znf_LIM"/>
</dbReference>
<keyword evidence="8" id="KW-0009">Actin-binding</keyword>
<evidence type="ECO:0000256" key="3">
    <source>
        <dbReference type="ARBA" id="ARBA00022630"/>
    </source>
</evidence>
<protein>
    <recommendedName>
        <fullName evidence="11">LIM zinc-binding domain-containing protein</fullName>
    </recommendedName>
</protein>
<comment type="caution">
    <text evidence="12">The sequence shown here is derived from an EMBL/GenBank/DDBJ whole genome shotgun (WGS) entry which is preliminary data.</text>
</comment>
<keyword evidence="4 9" id="KW-0479">Metal-binding</keyword>
<feature type="compositionally biased region" description="Pro residues" evidence="10">
    <location>
        <begin position="2181"/>
        <end position="2190"/>
    </location>
</feature>
<feature type="compositionally biased region" description="Acidic residues" evidence="10">
    <location>
        <begin position="1411"/>
        <end position="1421"/>
    </location>
</feature>
<dbReference type="Gene3D" id="2.10.110.10">
    <property type="entry name" value="Cysteine Rich Protein"/>
    <property type="match status" value="1"/>
</dbReference>
<proteinExistence type="predicted"/>
<keyword evidence="7 9" id="KW-0440">LIM domain</keyword>
<evidence type="ECO:0000256" key="9">
    <source>
        <dbReference type="PROSITE-ProRule" id="PRU00125"/>
    </source>
</evidence>
<dbReference type="SUPFAM" id="SSF51905">
    <property type="entry name" value="FAD/NAD(P)-binding domain"/>
    <property type="match status" value="1"/>
</dbReference>
<evidence type="ECO:0000259" key="11">
    <source>
        <dbReference type="PROSITE" id="PS50023"/>
    </source>
</evidence>
<evidence type="ECO:0000256" key="10">
    <source>
        <dbReference type="SAM" id="MobiDB-lite"/>
    </source>
</evidence>
<feature type="compositionally biased region" description="Basic and acidic residues" evidence="10">
    <location>
        <begin position="1617"/>
        <end position="1635"/>
    </location>
</feature>
<evidence type="ECO:0000256" key="4">
    <source>
        <dbReference type="ARBA" id="ARBA00022723"/>
    </source>
</evidence>
<feature type="compositionally biased region" description="Basic and acidic residues" evidence="10">
    <location>
        <begin position="801"/>
        <end position="811"/>
    </location>
</feature>
<dbReference type="PROSITE" id="PS50023">
    <property type="entry name" value="LIM_DOMAIN_2"/>
    <property type="match status" value="1"/>
</dbReference>
<feature type="compositionally biased region" description="Polar residues" evidence="10">
    <location>
        <begin position="880"/>
        <end position="890"/>
    </location>
</feature>
<evidence type="ECO:0000256" key="2">
    <source>
        <dbReference type="ARBA" id="ARBA00022490"/>
    </source>
</evidence>
<keyword evidence="5 9" id="KW-0862">Zinc</keyword>
<dbReference type="Proteomes" id="UP001549920">
    <property type="component" value="Unassembled WGS sequence"/>
</dbReference>
<keyword evidence="13" id="KW-1185">Reference proteome</keyword>
<keyword evidence="2" id="KW-0963">Cytoplasm</keyword>
<dbReference type="Gene3D" id="3.50.50.60">
    <property type="entry name" value="FAD/NAD(P)-binding domain"/>
    <property type="match status" value="1"/>
</dbReference>
<feature type="compositionally biased region" description="Low complexity" evidence="10">
    <location>
        <begin position="1695"/>
        <end position="1710"/>
    </location>
</feature>
<feature type="region of interest" description="Disordered" evidence="10">
    <location>
        <begin position="1216"/>
        <end position="1241"/>
    </location>
</feature>
<feature type="region of interest" description="Disordered" evidence="10">
    <location>
        <begin position="1798"/>
        <end position="1837"/>
    </location>
</feature>
<dbReference type="Pfam" id="PF00412">
    <property type="entry name" value="LIM"/>
    <property type="match status" value="1"/>
</dbReference>
<feature type="compositionally biased region" description="Pro residues" evidence="10">
    <location>
        <begin position="2088"/>
        <end position="2112"/>
    </location>
</feature>
<feature type="region of interest" description="Disordered" evidence="10">
    <location>
        <begin position="629"/>
        <end position="669"/>
    </location>
</feature>
<feature type="compositionally biased region" description="Basic residues" evidence="10">
    <location>
        <begin position="652"/>
        <end position="661"/>
    </location>
</feature>
<feature type="compositionally biased region" description="Basic residues" evidence="10">
    <location>
        <begin position="2073"/>
        <end position="2082"/>
    </location>
</feature>
<dbReference type="Pfam" id="PF00890">
    <property type="entry name" value="FAD_binding_2"/>
    <property type="match status" value="1"/>
</dbReference>
<feature type="region of interest" description="Disordered" evidence="10">
    <location>
        <begin position="2064"/>
        <end position="2112"/>
    </location>
</feature>
<feature type="region of interest" description="Disordered" evidence="10">
    <location>
        <begin position="1611"/>
        <end position="1718"/>
    </location>
</feature>
<feature type="region of interest" description="Disordered" evidence="10">
    <location>
        <begin position="1849"/>
        <end position="1962"/>
    </location>
</feature>
<feature type="compositionally biased region" description="Acidic residues" evidence="10">
    <location>
        <begin position="1454"/>
        <end position="1469"/>
    </location>
</feature>
<reference evidence="12 13" key="1">
    <citation type="submission" date="2024-06" db="EMBL/GenBank/DDBJ databases">
        <title>A chromosome-level genome assembly of beet webworm, Loxostege sticticalis.</title>
        <authorList>
            <person name="Zhang Y."/>
        </authorList>
    </citation>
    <scope>NUCLEOTIDE SEQUENCE [LARGE SCALE GENOMIC DNA]</scope>
    <source>
        <strain evidence="12">AQ026</strain>
        <tissue evidence="12">Whole body</tissue>
    </source>
</reference>
<dbReference type="EMBL" id="JBEUOH010000001">
    <property type="protein sequence ID" value="KAL0902085.1"/>
    <property type="molecule type" value="Genomic_DNA"/>
</dbReference>
<feature type="domain" description="LIM zinc-binding" evidence="11">
    <location>
        <begin position="1249"/>
        <end position="1311"/>
    </location>
</feature>
<feature type="region of interest" description="Disordered" evidence="10">
    <location>
        <begin position="2276"/>
        <end position="2298"/>
    </location>
</feature>
<feature type="compositionally biased region" description="Polar residues" evidence="10">
    <location>
        <begin position="635"/>
        <end position="645"/>
    </location>
</feature>
<evidence type="ECO:0000256" key="5">
    <source>
        <dbReference type="ARBA" id="ARBA00022833"/>
    </source>
</evidence>
<dbReference type="InterPro" id="IPR057494">
    <property type="entry name" value="Rossman_Mical"/>
</dbReference>
<keyword evidence="6" id="KW-0560">Oxidoreductase</keyword>
<feature type="region of interest" description="Disordered" evidence="10">
    <location>
        <begin position="1317"/>
        <end position="1514"/>
    </location>
</feature>
<feature type="region of interest" description="Disordered" evidence="10">
    <location>
        <begin position="789"/>
        <end position="923"/>
    </location>
</feature>
<feature type="compositionally biased region" description="Basic and acidic residues" evidence="10">
    <location>
        <begin position="1434"/>
        <end position="1445"/>
    </location>
</feature>
<dbReference type="InterPro" id="IPR036188">
    <property type="entry name" value="FAD/NAD-bd_sf"/>
</dbReference>
<evidence type="ECO:0000256" key="7">
    <source>
        <dbReference type="ARBA" id="ARBA00023038"/>
    </source>
</evidence>
<dbReference type="PRINTS" id="PR00420">
    <property type="entry name" value="RNGMNOXGNASE"/>
</dbReference>
<dbReference type="SMART" id="SM00132">
    <property type="entry name" value="LIM"/>
    <property type="match status" value="1"/>
</dbReference>
<feature type="compositionally biased region" description="Basic and acidic residues" evidence="10">
    <location>
        <begin position="1852"/>
        <end position="1882"/>
    </location>
</feature>
<evidence type="ECO:0000313" key="13">
    <source>
        <dbReference type="Proteomes" id="UP001549920"/>
    </source>
</evidence>
<accession>A0ABR3ILW9</accession>
<gene>
    <name evidence="12" type="ORF">ABMA27_000038</name>
</gene>
<evidence type="ECO:0000256" key="6">
    <source>
        <dbReference type="ARBA" id="ARBA00023002"/>
    </source>
</evidence>
<evidence type="ECO:0000313" key="12">
    <source>
        <dbReference type="EMBL" id="KAL0902085.1"/>
    </source>
</evidence>
<name>A0ABR3ILW9_LOXSC</name>
<organism evidence="12 13">
    <name type="scientific">Loxostege sticticalis</name>
    <name type="common">Beet webworm moth</name>
    <dbReference type="NCBI Taxonomy" id="481309"/>
    <lineage>
        <taxon>Eukaryota</taxon>
        <taxon>Metazoa</taxon>
        <taxon>Ecdysozoa</taxon>
        <taxon>Arthropoda</taxon>
        <taxon>Hexapoda</taxon>
        <taxon>Insecta</taxon>
        <taxon>Pterygota</taxon>
        <taxon>Neoptera</taxon>
        <taxon>Endopterygota</taxon>
        <taxon>Lepidoptera</taxon>
        <taxon>Glossata</taxon>
        <taxon>Ditrysia</taxon>
        <taxon>Pyraloidea</taxon>
        <taxon>Crambidae</taxon>
        <taxon>Pyraustinae</taxon>
        <taxon>Loxostege</taxon>
    </lineage>
</organism>
<feature type="region of interest" description="Disordered" evidence="10">
    <location>
        <begin position="1737"/>
        <end position="1764"/>
    </location>
</feature>
<dbReference type="CDD" id="cd09358">
    <property type="entry name" value="LIM_Mical_like"/>
    <property type="match status" value="1"/>
</dbReference>
<feature type="compositionally biased region" description="Pro residues" evidence="10">
    <location>
        <begin position="1487"/>
        <end position="1504"/>
    </location>
</feature>
<keyword evidence="3" id="KW-0285">Flavoprotein</keyword>
<dbReference type="InterPro" id="IPR050540">
    <property type="entry name" value="F-actin_Monoox_Mical"/>
</dbReference>
<dbReference type="PANTHER" id="PTHR23167">
    <property type="entry name" value="CALPONIN HOMOLOGY DOMAIN-CONTAINING PROTEIN DDB_G0272472-RELATED"/>
    <property type="match status" value="1"/>
</dbReference>
<dbReference type="Pfam" id="PF25413">
    <property type="entry name" value="Rossman_Mical"/>
    <property type="match status" value="1"/>
</dbReference>
<feature type="compositionally biased region" description="Polar residues" evidence="10">
    <location>
        <begin position="909"/>
        <end position="922"/>
    </location>
</feature>
<evidence type="ECO:0000256" key="8">
    <source>
        <dbReference type="ARBA" id="ARBA00023203"/>
    </source>
</evidence>
<evidence type="ECO:0000256" key="1">
    <source>
        <dbReference type="ARBA" id="ARBA00004496"/>
    </source>
</evidence>
<feature type="compositionally biased region" description="Polar residues" evidence="10">
    <location>
        <begin position="1895"/>
        <end position="1906"/>
    </location>
</feature>
<dbReference type="InterPro" id="IPR003953">
    <property type="entry name" value="FAD-dep_OxRdtase_2_FAD-bd"/>
</dbReference>
<feature type="compositionally biased region" description="Low complexity" evidence="10">
    <location>
        <begin position="1470"/>
        <end position="1479"/>
    </location>
</feature>
<feature type="region of interest" description="Disordered" evidence="10">
    <location>
        <begin position="748"/>
        <end position="773"/>
    </location>
</feature>
<comment type="subcellular location">
    <subcellularLocation>
        <location evidence="1">Cytoplasm</location>
    </subcellularLocation>
</comment>
<dbReference type="PANTHER" id="PTHR23167:SF54">
    <property type="entry name" value="[F-ACTIN]-MONOOXYGENASE MICAL"/>
    <property type="match status" value="1"/>
</dbReference>
<sequence length="2298" mass="255528">MNRGARAEPTPPECALAAEMFDHFCSAGTMKQILALHREICHTLTLKPNRLPDFYPKLKMKLANSWKAQALFKKFDARANHKVYAKGRATSLSKVLVIGAGPCGLRAAIECQLLGAKVVVIEKRDRMSRNNVLHLWPFVIQDLRALGAKKFFGKFCAGSIDHISIRQLQCILLKVALLLGVEFHEGVSFEELLEPTVTENSETLGWRARVSPPDHPVSQYEFDVLLGADGKRNTLSGFKRKEFRGKLAMAITANFINRHSEQEASVPEISGVAFIFNQKFFKELYGVTGIDLENIVYYKDDTHYFVMTAKKHSLLDKGVLLNDFNEVSRLLSVENVDRGALMRYAQEAARFSTDGRLPLRDFALNHYGEPDVALFDFTSMYAAENASMVCERHGRRLLCQLVGDSLLEPFWPTGSGCARGFLSALDAAWAVRAWGQNPPPHPLEVIAERESIYRLLAQTTPENLHRDFGAYTLDPGTRYPNLNRAAVTPHRVTGFYDSDEPLPLDAAPTARKRRREADISDEVLVTWVGWSEPGVRAAAGPAALSNLLRRYRPDLLPLAASPRAVYHVLHHEFGIAPFASGGSTRDVPEAKLRAYLARVYSAFKGEVPHVHHPTDVYEQIKQSIQKEKHVRNSTEHSVSVYSNAADTDKSHSSYRKKRRSVRTPQVSTDPAEYIRRQIGRLDLDDVSQLARLLDGHDDAAAPPDKQQQIQQQILALLDPEESPDPTVLRESLAQLLQGTVKTKVKKPNQLDNFFNKPPDKPVRPPRKLKGLDASTIKVPDFSDIFQDDTDTDVTLTAPPKDLAKSTPESRKKRETTKFQSTEKKEFVRSSSVDVPKKKELLRTSSTESPLPQKGRRLSEVIDSHKRRHSQSPEGLKPHARSNSIGSSEIANTRRIAQLFENHKRRHTPSPESRSVRSGSVTNPEMLMRMQRMAEIIEGKRRSTPSPERTKREIGNPDMAMRRQKMVELIEGRKPRQLEPTQRRGSGEMSFRMQRASDLMQKKVEGKRSKGGGRRKAAREIMRQRFEKSLQMLATEPRMEFAPSVDLENDCGLQQYRASAPHFDDRVKKLEKQLQHYEEGRIVGAGSRTSGGGARVARLAAELSGTTGPSAPKSTKPKDLMRSVGKIERDDWNVKEIERKIMENRLGRPEPRAAEKVPKWDREQFLVRQRRLKEGDANEEKWMEIDETLSKLDQKLRDSGRPDHGTKKVANLATKFVKKEDAEPPAPAPVKPQPKEEVKKSWRGPMSTGVQCAACGTRVFAAEGVCADGLVLHRACFRCAVCKQVLRPGNYTMERYGTRLVCLRHSGVSVPDAVAALAGPPRSEAPTPTPERISLELSDGGAREIDEDEWTDRNCLASETSGAGGLSDEEESSSDEYTDAGDSDNEAGASPEPPGPAPRPPRHELYFSDDSFGYDDYSDDGAESSGNESCSRMRAAREARRREVPADNRPPTDSSEVESEDESESSDEEVSSATEVSTDSEFARDEVVPPPAILVTEAPPPPPHDYPLSRARSAGGIATKRALELKRKYLLGEPSPPAVRKSDSTSQIDTKLEAFRSTITEFQKMLHPAPMPTPQPQKPIVTFNFTTEEKKTQPMPDIIKNLCEIAPVDLLTKGDSPLCKKDWRDEPIKEEPKDPEPEPELESDSLSEDDSSHTETAPNQLVPRLEVHDEGGELIQLDSLMLVDSSTENNEEEKASGTATTTGPTVVAAESESSESCRDATTLALTETELSDWAAESAVLDDCGFDDKDDRKRNKNPRTLSGPKLIHDAKNISAIASHVCGRASPEPVVYSNAFENFEFADEGEQEPSLSSPPAPRNDGYMELVDDEYDAYSPGNDRSMNFIERSFSETVFKPSHDASAVREATESPDTPENKIEETNTDELKSPQLLKSIDQETSEPSSDSPTKSETATKVEQEETKNDKTVTEYKMESLSISDASPPLENTEHTAALKSKESVDDISPPLVPETPKANKIFVVANTPIQFSSPATIRLYSPAICRSASETFNRSNSRSTDSPTRSIELSMSINMSSGSISPVSPTPLVETTNKVQELKREREEQTEVVRRLVLERLGSGPRTNRKSTRRARVSPVSSVPPPVPPPPPLYPPPPPRPAPPLIPLPVTPSFSDPELARERRNKSIMKSISNYLNRRLGPRHKWASEPAVSCHEPAPQRLPSHKSTGALQEAPPVPPPPAAYCPPVERRHHRMPGPSAAGDVDERDAMQLWFEARWARLVAQRRARDEARDEPAARRLARLERRLTRPLSAEQQAATVAELVQVSAQREAHQALMAADRRRSAAGNGVGD</sequence>